<keyword evidence="1" id="KW-0472">Membrane</keyword>
<keyword evidence="4" id="KW-1185">Reference proteome</keyword>
<evidence type="ECO:0000256" key="1">
    <source>
        <dbReference type="SAM" id="Phobius"/>
    </source>
</evidence>
<dbReference type="SUPFAM" id="SSF53300">
    <property type="entry name" value="vWA-like"/>
    <property type="match status" value="1"/>
</dbReference>
<dbReference type="Pfam" id="PF13400">
    <property type="entry name" value="Tad"/>
    <property type="match status" value="1"/>
</dbReference>
<dbReference type="RefSeq" id="WP_205838622.1">
    <property type="nucleotide sequence ID" value="NZ_CP045631.1"/>
</dbReference>
<evidence type="ECO:0000313" key="4">
    <source>
        <dbReference type="Proteomes" id="UP000048926"/>
    </source>
</evidence>
<accession>A0A0M6YBQ1</accession>
<dbReference type="STRING" id="187304.B0E33_12480"/>
<feature type="transmembrane region" description="Helical" evidence="1">
    <location>
        <begin position="21"/>
        <end position="43"/>
    </location>
</feature>
<sequence length="474" mass="52227">MQYLKRLICRPLLAEFTGDRKASILPIFGMLVILIVVIAGITIDVSRTVNAREKLSFAIDAAALSVAADLSTSVMSDDQIKQALADSFKANLADVEFLDEAIDNLDFVVDPDNGTIKVTSTASLKNYFIDMGGYGKSALGPETFSFGTSSQVTYSRFDVELALVVDVTGSMRNDMDTLRDASEGLVNILIPDGTEESESKVRISLVPYSQGVNLGAYASKVKGGLFGYADSSKCVTERQDYDDGEDLYEVRYTDKTYNYYDKTDPPPKAVFYGGGSNNCSSTSKMIPLTSDRDELLDAIADLDDNGGTAGQTGVVWGWNSISPNYSDVWPLASKPEPYDNEDVLKFAIIMTDGDNNRYYEYIGEREECDWVYSRRHGWQYKCETVTVNQWQERSESESYSNNSSTAQRALCQAMKDEGISIFGVYFGTSNTSAGSRNMQSCASTGNFYKATSSDELINAFANIAKKIQQIYVSR</sequence>
<reference evidence="4" key="1">
    <citation type="submission" date="2015-07" db="EMBL/GenBank/DDBJ databases">
        <authorList>
            <person name="Rodrigo-Torres Lidia"/>
            <person name="Arahal R.David."/>
        </authorList>
    </citation>
    <scope>NUCLEOTIDE SEQUENCE [LARGE SCALE GENOMIC DNA]</scope>
    <source>
        <strain evidence="4">CECT 4801</strain>
    </source>
</reference>
<feature type="domain" description="Putative Flp pilus-assembly TadG-like N-terminal" evidence="2">
    <location>
        <begin position="28"/>
        <end position="69"/>
    </location>
</feature>
<name>A0A0M6YBQ1_9HYPH</name>
<dbReference type="InterPro" id="IPR028087">
    <property type="entry name" value="Tad_N"/>
</dbReference>
<dbReference type="EMBL" id="CXST01000003">
    <property type="protein sequence ID" value="CTQ46421.1"/>
    <property type="molecule type" value="Genomic_DNA"/>
</dbReference>
<keyword evidence="1" id="KW-0812">Transmembrane</keyword>
<dbReference type="Gene3D" id="3.40.50.410">
    <property type="entry name" value="von Willebrand factor, type A domain"/>
    <property type="match status" value="1"/>
</dbReference>
<gene>
    <name evidence="3" type="ORF">LAL4801_04880</name>
</gene>
<keyword evidence="1" id="KW-1133">Transmembrane helix</keyword>
<proteinExistence type="predicted"/>
<protein>
    <submittedName>
        <fullName evidence="3">Flp pilus assembly protein TadG</fullName>
    </submittedName>
</protein>
<evidence type="ECO:0000259" key="2">
    <source>
        <dbReference type="Pfam" id="PF13400"/>
    </source>
</evidence>
<evidence type="ECO:0000313" key="3">
    <source>
        <dbReference type="EMBL" id="CTQ46421.1"/>
    </source>
</evidence>
<dbReference type="InterPro" id="IPR036465">
    <property type="entry name" value="vWFA_dom_sf"/>
</dbReference>
<dbReference type="Proteomes" id="UP000048926">
    <property type="component" value="Unassembled WGS sequence"/>
</dbReference>
<organism evidence="3 4">
    <name type="scientific">Roseibium aggregatum</name>
    <dbReference type="NCBI Taxonomy" id="187304"/>
    <lineage>
        <taxon>Bacteria</taxon>
        <taxon>Pseudomonadati</taxon>
        <taxon>Pseudomonadota</taxon>
        <taxon>Alphaproteobacteria</taxon>
        <taxon>Hyphomicrobiales</taxon>
        <taxon>Stappiaceae</taxon>
        <taxon>Roseibium</taxon>
    </lineage>
</organism>
<dbReference type="AlphaFoldDB" id="A0A0M6YBQ1"/>